<feature type="non-terminal residue" evidence="2">
    <location>
        <position position="544"/>
    </location>
</feature>
<evidence type="ECO:0000313" key="2">
    <source>
        <dbReference type="EMBL" id="GFB23990.1"/>
    </source>
</evidence>
<evidence type="ECO:0008006" key="3">
    <source>
        <dbReference type="Google" id="ProtNLM"/>
    </source>
</evidence>
<dbReference type="EMBL" id="BKCJ010582963">
    <property type="protein sequence ID" value="GFB23990.1"/>
    <property type="molecule type" value="Genomic_DNA"/>
</dbReference>
<evidence type="ECO:0000256" key="1">
    <source>
        <dbReference type="SAM" id="MobiDB-lite"/>
    </source>
</evidence>
<organism evidence="2">
    <name type="scientific">Tanacetum cinerariifolium</name>
    <name type="common">Dalmatian daisy</name>
    <name type="synonym">Chrysanthemum cinerariifolium</name>
    <dbReference type="NCBI Taxonomy" id="118510"/>
    <lineage>
        <taxon>Eukaryota</taxon>
        <taxon>Viridiplantae</taxon>
        <taxon>Streptophyta</taxon>
        <taxon>Embryophyta</taxon>
        <taxon>Tracheophyta</taxon>
        <taxon>Spermatophyta</taxon>
        <taxon>Magnoliopsida</taxon>
        <taxon>eudicotyledons</taxon>
        <taxon>Gunneridae</taxon>
        <taxon>Pentapetalae</taxon>
        <taxon>asterids</taxon>
        <taxon>campanulids</taxon>
        <taxon>Asterales</taxon>
        <taxon>Asteraceae</taxon>
        <taxon>Asteroideae</taxon>
        <taxon>Anthemideae</taxon>
        <taxon>Anthemidinae</taxon>
        <taxon>Tanacetum</taxon>
    </lineage>
</organism>
<accession>A0A699L7P3</accession>
<reference evidence="2" key="1">
    <citation type="journal article" date="2019" name="Sci. Rep.">
        <title>Draft genome of Tanacetum cinerariifolium, the natural source of mosquito coil.</title>
        <authorList>
            <person name="Yamashiro T."/>
            <person name="Shiraishi A."/>
            <person name="Satake H."/>
            <person name="Nakayama K."/>
        </authorList>
    </citation>
    <scope>NUCLEOTIDE SEQUENCE</scope>
</reference>
<feature type="compositionally biased region" description="Polar residues" evidence="1">
    <location>
        <begin position="1"/>
        <end position="13"/>
    </location>
</feature>
<sequence>MSTQQDIYASGSENRPPMLNKDNYVPWSSRIIRYARSRPNGKMIVDSIENGPYVRRMIATPGEPDLPVPVPESFHEQTDKELTKTDIKRMDMMKGSDIGEQEKKTKLFNEWEKFTSTDGESIESYYHHFMQLMNDLKRNKHFPENIASNLKFLNNLQPEWKRHVTIVRQTKNLHETDFTQIYDFLKMNQDEVNELRVERLAKSHNPLALMAHSQNSFNFPTTHKDQSSSSTHLQQSFPISNKYSPQPSLNQNFMQPPITSLEDINDPTEAINAALILFAKAFQLSAPTYNNQRTSSNPRNLQLAQPVMNIGFRIQGVQNAGVQSDGNQNGLVVVLRIANQSGTGNVVAARAEGTGIRNQARCYNCKGLGYIARNCTARPRRRDVAYLQTQLLIAQKEEAVIQLQAEEFDFMAAAGNLDEIEEVNANCILMVNLQRHPHLEEQYTDLLEPIPEPQLVPQNDNHVTSVAPSMVQSGGTVETSFAPNEETRAHQETFYRNLVDQVAQVNKVNCNVRATNAELKSNLAGYKIQEQRVEISQEKYDKLE</sequence>
<feature type="region of interest" description="Disordered" evidence="1">
    <location>
        <begin position="1"/>
        <end position="21"/>
    </location>
</feature>
<comment type="caution">
    <text evidence="2">The sequence shown here is derived from an EMBL/GenBank/DDBJ whole genome shotgun (WGS) entry which is preliminary data.</text>
</comment>
<protein>
    <recommendedName>
        <fullName evidence="3">CCHC-type domain-containing protein</fullName>
    </recommendedName>
</protein>
<gene>
    <name evidence="2" type="ORF">Tci_695961</name>
</gene>
<dbReference type="AlphaFoldDB" id="A0A699L7P3"/>
<proteinExistence type="predicted"/>
<name>A0A699L7P3_TANCI</name>